<name>A0AAE0TQY3_9PEZI</name>
<evidence type="ECO:0000313" key="3">
    <source>
        <dbReference type="EMBL" id="KAK3671667.1"/>
    </source>
</evidence>
<accession>A0AAE0TQY3</accession>
<feature type="transmembrane region" description="Helical" evidence="2">
    <location>
        <begin position="352"/>
        <end position="373"/>
    </location>
</feature>
<comment type="caution">
    <text evidence="3">The sequence shown here is derived from an EMBL/GenBank/DDBJ whole genome shotgun (WGS) entry which is preliminary data.</text>
</comment>
<dbReference type="Proteomes" id="UP001274830">
    <property type="component" value="Unassembled WGS sequence"/>
</dbReference>
<keyword evidence="2" id="KW-0812">Transmembrane</keyword>
<feature type="transmembrane region" description="Helical" evidence="2">
    <location>
        <begin position="134"/>
        <end position="156"/>
    </location>
</feature>
<feature type="compositionally biased region" description="Polar residues" evidence="1">
    <location>
        <begin position="710"/>
        <end position="736"/>
    </location>
</feature>
<feature type="transmembrane region" description="Helical" evidence="2">
    <location>
        <begin position="523"/>
        <end position="545"/>
    </location>
</feature>
<feature type="transmembrane region" description="Helical" evidence="2">
    <location>
        <begin position="319"/>
        <end position="340"/>
    </location>
</feature>
<gene>
    <name evidence="3" type="ORF">LTR78_008400</name>
</gene>
<organism evidence="3 4">
    <name type="scientific">Recurvomyces mirabilis</name>
    <dbReference type="NCBI Taxonomy" id="574656"/>
    <lineage>
        <taxon>Eukaryota</taxon>
        <taxon>Fungi</taxon>
        <taxon>Dikarya</taxon>
        <taxon>Ascomycota</taxon>
        <taxon>Pezizomycotina</taxon>
        <taxon>Dothideomycetes</taxon>
        <taxon>Dothideomycetidae</taxon>
        <taxon>Mycosphaerellales</taxon>
        <taxon>Teratosphaeriaceae</taxon>
        <taxon>Recurvomyces</taxon>
    </lineage>
</organism>
<evidence type="ECO:0000256" key="2">
    <source>
        <dbReference type="SAM" id="Phobius"/>
    </source>
</evidence>
<feature type="region of interest" description="Disordered" evidence="1">
    <location>
        <begin position="658"/>
        <end position="736"/>
    </location>
</feature>
<protein>
    <submittedName>
        <fullName evidence="3">Uncharacterized protein</fullName>
    </submittedName>
</protein>
<keyword evidence="2" id="KW-1133">Transmembrane helix</keyword>
<keyword evidence="2" id="KW-0472">Membrane</keyword>
<keyword evidence="4" id="KW-1185">Reference proteome</keyword>
<evidence type="ECO:0000313" key="4">
    <source>
        <dbReference type="Proteomes" id="UP001274830"/>
    </source>
</evidence>
<dbReference type="EMBL" id="JAUTXT010000040">
    <property type="protein sequence ID" value="KAK3671667.1"/>
    <property type="molecule type" value="Genomic_DNA"/>
</dbReference>
<proteinExistence type="predicted"/>
<sequence>MASEYLDHDEDTSSNFSSMRDSMYLLATLNQYSINGDVLKINRQGSKAAEGLLRVTLFSKDLRLLKRQYVLDELHHAQPVLEPQVASTLSSSQAIFADFDHSADAEGRLEPDEELNSMRQRLARQLRETRRKGVVPVFVSTMWFLFALAISIQSSFGLLGQDAVAHDLALGLLLSWLPIVILCSIVDRNPVSADDIRKKLNRLVDHVRQSLMDEDICRRFVLTIDDVKQRKQMRHDIAKLSLACGSMKGAQFFEKFAGQGRQKWHYGAAHGILCDIEDAYIAESGRHWLRDEKRARTYLVLGDIRGGLDWLDYRELQQVVVAVVCVEATTFGAWIVSYFTPTVGLGCRSFGYTVFGTIAFGLLVIEIGLWWWWDAQKNELKQLGRRATSVGLDGTRLAGPRAAVRRAWVAGLEWTCVGFMQFARAILPRPAVVKMVDRWHALAARLTALGARLTALTPQQRWDRLFFKPVELTNTAWLTYRMLAQTFGSDNTCECMSSIYAGGGGYIDLSQWSVVSNGQYVRYYWATGTTISVMITGLAMSYIVLEWCLQSHLSTANAHDAAIGLRRVRRFRQYTYPMRWVWYVIDDITHSIENVLVKLCKTLGILSPTYRPRNIGLRWAVSPMNNRQNRVDPARAFSLATPGPVRRRADSEIPLVSFSSASEDHANQSPPSTAWSEHYRSPSDAGSGGSPSEVRRGLLAPDGHQRPSYERQSSSNAPSMQSFDRSISPSHRISEV</sequence>
<feature type="transmembrane region" description="Helical" evidence="2">
    <location>
        <begin position="168"/>
        <end position="187"/>
    </location>
</feature>
<feature type="compositionally biased region" description="Polar residues" evidence="1">
    <location>
        <begin position="658"/>
        <end position="675"/>
    </location>
</feature>
<evidence type="ECO:0000256" key="1">
    <source>
        <dbReference type="SAM" id="MobiDB-lite"/>
    </source>
</evidence>
<dbReference type="AlphaFoldDB" id="A0AAE0TQY3"/>
<reference evidence="3" key="1">
    <citation type="submission" date="2023-07" db="EMBL/GenBank/DDBJ databases">
        <title>Black Yeasts Isolated from many extreme environments.</title>
        <authorList>
            <person name="Coleine C."/>
            <person name="Stajich J.E."/>
            <person name="Selbmann L."/>
        </authorList>
    </citation>
    <scope>NUCLEOTIDE SEQUENCE</scope>
    <source>
        <strain evidence="3">CCFEE 5485</strain>
    </source>
</reference>